<evidence type="ECO:0000256" key="4">
    <source>
        <dbReference type="PROSITE-ProRule" id="PRU00277"/>
    </source>
</evidence>
<dbReference type="EC" id="5.2.1.8" evidence="5"/>
<dbReference type="Gene3D" id="3.10.50.40">
    <property type="match status" value="1"/>
</dbReference>
<accession>A0A7M1SZB8</accession>
<keyword evidence="2 4" id="KW-0697">Rotamase</keyword>
<dbReference type="EMBL" id="CP063169">
    <property type="protein sequence ID" value="QOR72314.1"/>
    <property type="molecule type" value="Genomic_DNA"/>
</dbReference>
<dbReference type="RefSeq" id="WP_193498954.1">
    <property type="nucleotide sequence ID" value="NZ_CP063169.1"/>
</dbReference>
<dbReference type="InterPro" id="IPR001179">
    <property type="entry name" value="PPIase_FKBP_dom"/>
</dbReference>
<dbReference type="SUPFAM" id="SSF54534">
    <property type="entry name" value="FKBP-like"/>
    <property type="match status" value="1"/>
</dbReference>
<comment type="catalytic activity">
    <reaction evidence="1 4 5">
        <text>[protein]-peptidylproline (omega=180) = [protein]-peptidylproline (omega=0)</text>
        <dbReference type="Rhea" id="RHEA:16237"/>
        <dbReference type="Rhea" id="RHEA-COMP:10747"/>
        <dbReference type="Rhea" id="RHEA-COMP:10748"/>
        <dbReference type="ChEBI" id="CHEBI:83833"/>
        <dbReference type="ChEBI" id="CHEBI:83834"/>
        <dbReference type="EC" id="5.2.1.8"/>
    </reaction>
</comment>
<dbReference type="GO" id="GO:0003755">
    <property type="term" value="F:peptidyl-prolyl cis-trans isomerase activity"/>
    <property type="evidence" value="ECO:0007669"/>
    <property type="project" value="UniProtKB-UniRule"/>
</dbReference>
<keyword evidence="3 4" id="KW-0413">Isomerase</keyword>
<reference evidence="7 8" key="1">
    <citation type="submission" date="2020-10" db="EMBL/GenBank/DDBJ databases">
        <title>Haloactinobacterium sp. RN3S43, a bacterium isolated from saline soil.</title>
        <authorList>
            <person name="Sun J.-Q."/>
        </authorList>
    </citation>
    <scope>NUCLEOTIDE SEQUENCE [LARGE SCALE GENOMIC DNA]</scope>
    <source>
        <strain evidence="7 8">RN3S43</strain>
    </source>
</reference>
<evidence type="ECO:0000256" key="5">
    <source>
        <dbReference type="RuleBase" id="RU003915"/>
    </source>
</evidence>
<organism evidence="7 8">
    <name type="scientific">Ruania alkalisoli</name>
    <dbReference type="NCBI Taxonomy" id="2779775"/>
    <lineage>
        <taxon>Bacteria</taxon>
        <taxon>Bacillati</taxon>
        <taxon>Actinomycetota</taxon>
        <taxon>Actinomycetes</taxon>
        <taxon>Micrococcales</taxon>
        <taxon>Ruaniaceae</taxon>
        <taxon>Ruania</taxon>
    </lineage>
</organism>
<dbReference type="InterPro" id="IPR046357">
    <property type="entry name" value="PPIase_dom_sf"/>
</dbReference>
<evidence type="ECO:0000256" key="1">
    <source>
        <dbReference type="ARBA" id="ARBA00000971"/>
    </source>
</evidence>
<protein>
    <recommendedName>
        <fullName evidence="5">Peptidyl-prolyl cis-trans isomerase</fullName>
        <ecNumber evidence="5">5.2.1.8</ecNumber>
    </recommendedName>
</protein>
<dbReference type="Proteomes" id="UP000593758">
    <property type="component" value="Chromosome"/>
</dbReference>
<comment type="similarity">
    <text evidence="5">Belongs to the FKBP-type PPIase family.</text>
</comment>
<dbReference type="AlphaFoldDB" id="A0A7M1SZB8"/>
<gene>
    <name evidence="7" type="ORF">IM660_08850</name>
</gene>
<sequence>MTAVLALLLAGCTQPDAEPEPPAVEQVEVAGDFGARPHVQFDTPLAVTESGTRTVIEGDGPALAEGDLALVSYLAVSAETGEVEVSNFGSQPQTLRVTEDEAGPLYEDLLGTPEGSRLLRVELGTADRPEPSVLVYDVRHTRAWGEEVDPPEGAPTVTFDESGAPSVQIPGSEPPSELEVVTLRRGDGPQVQEEMAVTVRYTAVSWESGEVVDGTWSSGEGPTTIAFTGLIEGWQNGLVDAPVGSQVMLIVPPSQAFGDDTLVYVIDVLAVSALDGTEGSAGSDAGDGAEES</sequence>
<name>A0A7M1SZB8_9MICO</name>
<dbReference type="PROSITE" id="PS50059">
    <property type="entry name" value="FKBP_PPIASE"/>
    <property type="match status" value="1"/>
</dbReference>
<evidence type="ECO:0000256" key="2">
    <source>
        <dbReference type="ARBA" id="ARBA00023110"/>
    </source>
</evidence>
<evidence type="ECO:0000259" key="6">
    <source>
        <dbReference type="PROSITE" id="PS50059"/>
    </source>
</evidence>
<dbReference type="KEGG" id="halt:IM660_08850"/>
<keyword evidence="8" id="KW-1185">Reference proteome</keyword>
<evidence type="ECO:0000313" key="7">
    <source>
        <dbReference type="EMBL" id="QOR72314.1"/>
    </source>
</evidence>
<dbReference type="Pfam" id="PF00254">
    <property type="entry name" value="FKBP_C"/>
    <property type="match status" value="1"/>
</dbReference>
<proteinExistence type="inferred from homology"/>
<evidence type="ECO:0000256" key="3">
    <source>
        <dbReference type="ARBA" id="ARBA00023235"/>
    </source>
</evidence>
<evidence type="ECO:0000313" key="8">
    <source>
        <dbReference type="Proteomes" id="UP000593758"/>
    </source>
</evidence>
<feature type="domain" description="PPIase FKBP-type" evidence="6">
    <location>
        <begin position="194"/>
        <end position="259"/>
    </location>
</feature>